<organism evidence="2 3">
    <name type="scientific">Cherax quadricarinatus</name>
    <name type="common">Australian red claw crayfish</name>
    <dbReference type="NCBI Taxonomy" id="27406"/>
    <lineage>
        <taxon>Eukaryota</taxon>
        <taxon>Metazoa</taxon>
        <taxon>Ecdysozoa</taxon>
        <taxon>Arthropoda</taxon>
        <taxon>Crustacea</taxon>
        <taxon>Multicrustacea</taxon>
        <taxon>Malacostraca</taxon>
        <taxon>Eumalacostraca</taxon>
        <taxon>Eucarida</taxon>
        <taxon>Decapoda</taxon>
        <taxon>Pleocyemata</taxon>
        <taxon>Astacidea</taxon>
        <taxon>Parastacoidea</taxon>
        <taxon>Parastacidae</taxon>
        <taxon>Cherax</taxon>
    </lineage>
</organism>
<comment type="caution">
    <text evidence="2">The sequence shown here is derived from an EMBL/GenBank/DDBJ whole genome shotgun (WGS) entry which is preliminary data.</text>
</comment>
<sequence>IFTKNKITQMFNKLSYKVLVVVLAATSPVWAWPEGQPNCPLKGEWEDVQGREGLVVEVLPLPPQTTPPRVPARLLSGHKQQQQPQDSSMGTYLVNYYSTTGRYNGTTPVHDLKSTALELSSTSGPTNTVLMLLTCSNDVLWALQTPQGNNQRVIRVFTLRKKITTPPSSIPTKTQVIVVNITLPKRQEDGTYDDAARMEAPPNDDTIPDVPAQNNAIHEDVATPEDSVAREDAHAFA</sequence>
<evidence type="ECO:0000256" key="1">
    <source>
        <dbReference type="SAM" id="SignalP"/>
    </source>
</evidence>
<name>A0AAW0Y085_CHEQU</name>
<keyword evidence="1" id="KW-0732">Signal</keyword>
<dbReference type="Proteomes" id="UP001445076">
    <property type="component" value="Unassembled WGS sequence"/>
</dbReference>
<feature type="non-terminal residue" evidence="2">
    <location>
        <position position="1"/>
    </location>
</feature>
<keyword evidence="3" id="KW-1185">Reference proteome</keyword>
<feature type="signal peptide" evidence="1">
    <location>
        <begin position="1"/>
        <end position="31"/>
    </location>
</feature>
<feature type="chain" id="PRO_5043373701" evidence="1">
    <location>
        <begin position="32"/>
        <end position="237"/>
    </location>
</feature>
<protein>
    <submittedName>
        <fullName evidence="2">Uncharacterized protein</fullName>
    </submittedName>
</protein>
<proteinExistence type="predicted"/>
<evidence type="ECO:0000313" key="2">
    <source>
        <dbReference type="EMBL" id="KAK8745516.1"/>
    </source>
</evidence>
<reference evidence="2 3" key="1">
    <citation type="journal article" date="2024" name="BMC Genomics">
        <title>Genome assembly of redclaw crayfish (Cherax quadricarinatus) provides insights into its immune adaptation and hypoxia tolerance.</title>
        <authorList>
            <person name="Liu Z."/>
            <person name="Zheng J."/>
            <person name="Li H."/>
            <person name="Fang K."/>
            <person name="Wang S."/>
            <person name="He J."/>
            <person name="Zhou D."/>
            <person name="Weng S."/>
            <person name="Chi M."/>
            <person name="Gu Z."/>
            <person name="He J."/>
            <person name="Li F."/>
            <person name="Wang M."/>
        </authorList>
    </citation>
    <scope>NUCLEOTIDE SEQUENCE [LARGE SCALE GENOMIC DNA]</scope>
    <source>
        <strain evidence="2">ZL_2023a</strain>
    </source>
</reference>
<dbReference type="EMBL" id="JARKIK010000019">
    <property type="protein sequence ID" value="KAK8745516.1"/>
    <property type="molecule type" value="Genomic_DNA"/>
</dbReference>
<gene>
    <name evidence="2" type="ORF">OTU49_000236</name>
</gene>
<accession>A0AAW0Y085</accession>
<dbReference type="AlphaFoldDB" id="A0AAW0Y085"/>
<evidence type="ECO:0000313" key="3">
    <source>
        <dbReference type="Proteomes" id="UP001445076"/>
    </source>
</evidence>